<evidence type="ECO:0000313" key="1">
    <source>
        <dbReference type="WBParaSite" id="HPLM_0001934701-mRNA-1"/>
    </source>
</evidence>
<dbReference type="WBParaSite" id="HPLM_0001934701-mRNA-1">
    <property type="protein sequence ID" value="HPLM_0001934701-mRNA-1"/>
    <property type="gene ID" value="HPLM_0001934701"/>
</dbReference>
<organism evidence="1">
    <name type="scientific">Haemonchus placei</name>
    <name type="common">Barber's pole worm</name>
    <dbReference type="NCBI Taxonomy" id="6290"/>
    <lineage>
        <taxon>Eukaryota</taxon>
        <taxon>Metazoa</taxon>
        <taxon>Ecdysozoa</taxon>
        <taxon>Nematoda</taxon>
        <taxon>Chromadorea</taxon>
        <taxon>Rhabditida</taxon>
        <taxon>Rhabditina</taxon>
        <taxon>Rhabditomorpha</taxon>
        <taxon>Strongyloidea</taxon>
        <taxon>Trichostrongylidae</taxon>
        <taxon>Haemonchus</taxon>
    </lineage>
</organism>
<sequence>MTIHTLRKWNKWNLKRQRNRVKTSVRSNRLKWANSVAQRQRNVGKQITLYGTHLKKPLKERRMVTILLLNDNEDACILAATANGTAKLLEWKRHSNLERCQRVLAYVLRFIKNYLLT</sequence>
<proteinExistence type="predicted"/>
<reference evidence="1" key="1">
    <citation type="submission" date="2017-02" db="UniProtKB">
        <authorList>
            <consortium name="WormBaseParasite"/>
        </authorList>
    </citation>
    <scope>IDENTIFICATION</scope>
</reference>
<accession>A0A0N4X4Q5</accession>
<name>A0A0N4X4Q5_HAEPC</name>
<dbReference type="AlphaFoldDB" id="A0A0N4X4Q5"/>
<protein>
    <submittedName>
        <fullName evidence="1">RVT_N domain-containing protein</fullName>
    </submittedName>
</protein>